<keyword evidence="1" id="KW-0285">Flavoprotein</keyword>
<proteinExistence type="predicted"/>
<evidence type="ECO:0000313" key="3">
    <source>
        <dbReference type="EMBL" id="ARN21906.1"/>
    </source>
</evidence>
<organism evidence="3 4">
    <name type="scientific">Piscinibacter gummiphilus</name>
    <dbReference type="NCBI Taxonomy" id="946333"/>
    <lineage>
        <taxon>Bacteria</taxon>
        <taxon>Pseudomonadati</taxon>
        <taxon>Pseudomonadota</taxon>
        <taxon>Betaproteobacteria</taxon>
        <taxon>Burkholderiales</taxon>
        <taxon>Sphaerotilaceae</taxon>
        <taxon>Piscinibacter</taxon>
    </lineage>
</organism>
<dbReference type="Proteomes" id="UP000193427">
    <property type="component" value="Chromosome"/>
</dbReference>
<dbReference type="PRINTS" id="PR00368">
    <property type="entry name" value="FADPNR"/>
</dbReference>
<accession>A0A1W6LCD3</accession>
<protein>
    <submittedName>
        <fullName evidence="3">Thioredoxin reductase</fullName>
    </submittedName>
</protein>
<dbReference type="Gene3D" id="3.50.50.60">
    <property type="entry name" value="FAD/NAD(P)-binding domain"/>
    <property type="match status" value="2"/>
</dbReference>
<keyword evidence="4" id="KW-1185">Reference proteome</keyword>
<evidence type="ECO:0000256" key="1">
    <source>
        <dbReference type="ARBA" id="ARBA00022630"/>
    </source>
</evidence>
<dbReference type="PANTHER" id="PTHR48105">
    <property type="entry name" value="THIOREDOXIN REDUCTASE 1-RELATED-RELATED"/>
    <property type="match status" value="1"/>
</dbReference>
<name>A0A1W6LCD3_9BURK</name>
<gene>
    <name evidence="3" type="ORF">A4W93_19485</name>
</gene>
<sequence>MTFDVLVVGGSFAGLSAAMQLARARRPVCVVDAGAPRNRFAEASHGFFAQDGVPPFELLEQARGKLRAYPSVTFVDAFATSARADGGGFVLGLDGHAPLRARKLVLAHGVRDVLPEIGGLAERWGRTVLHCPYCHGYEVAGRTLGVLSTSPMSAHHAALVADWGPVTLLLDGPDTLSDEDRALLRRRNVAVATGRVVALEGDAPALTAAVLDNGRRVPLEALFIGPRTVPASPLADQLGCAFDEGMAGSAIRVDEMKQTTVPGVFAAGDAARGMHNATFASADGVMAGVAAHRSLVFDL</sequence>
<dbReference type="Pfam" id="PF07992">
    <property type="entry name" value="Pyr_redox_2"/>
    <property type="match status" value="1"/>
</dbReference>
<evidence type="ECO:0000313" key="4">
    <source>
        <dbReference type="Proteomes" id="UP000193427"/>
    </source>
</evidence>
<reference evidence="3 4" key="1">
    <citation type="submission" date="2016-04" db="EMBL/GenBank/DDBJ databases">
        <title>Complete genome sequence of natural rubber-degrading, novel Gram-negative bacterium, Rhizobacter gummiphilus strain NS21.</title>
        <authorList>
            <person name="Tabata M."/>
            <person name="Kasai D."/>
            <person name="Fukuda M."/>
        </authorList>
    </citation>
    <scope>NUCLEOTIDE SEQUENCE [LARGE SCALE GENOMIC DNA]</scope>
    <source>
        <strain evidence="3 4">NS21</strain>
    </source>
</reference>
<dbReference type="GO" id="GO:0016491">
    <property type="term" value="F:oxidoreductase activity"/>
    <property type="evidence" value="ECO:0007669"/>
    <property type="project" value="UniProtKB-KW"/>
</dbReference>
<dbReference type="SUPFAM" id="SSF51905">
    <property type="entry name" value="FAD/NAD(P)-binding domain"/>
    <property type="match status" value="1"/>
</dbReference>
<dbReference type="AlphaFoldDB" id="A0A1W6LCD3"/>
<dbReference type="InterPro" id="IPR036188">
    <property type="entry name" value="FAD/NAD-bd_sf"/>
</dbReference>
<dbReference type="RefSeq" id="WP_085752203.1">
    <property type="nucleotide sequence ID" value="NZ_BSPR01000006.1"/>
</dbReference>
<dbReference type="KEGG" id="rgu:A4W93_19485"/>
<dbReference type="InterPro" id="IPR050097">
    <property type="entry name" value="Ferredoxin-NADP_redctase_2"/>
</dbReference>
<evidence type="ECO:0000256" key="2">
    <source>
        <dbReference type="ARBA" id="ARBA00023002"/>
    </source>
</evidence>
<dbReference type="InterPro" id="IPR023753">
    <property type="entry name" value="FAD/NAD-binding_dom"/>
</dbReference>
<dbReference type="EMBL" id="CP015118">
    <property type="protein sequence ID" value="ARN21906.1"/>
    <property type="molecule type" value="Genomic_DNA"/>
</dbReference>
<dbReference type="STRING" id="946333.A4W93_19485"/>
<keyword evidence="2" id="KW-0560">Oxidoreductase</keyword>
<dbReference type="PRINTS" id="PR00469">
    <property type="entry name" value="PNDRDTASEII"/>
</dbReference>
<dbReference type="OrthoDB" id="9786503at2"/>